<evidence type="ECO:0000313" key="2">
    <source>
        <dbReference type="Proteomes" id="UP000309872"/>
    </source>
</evidence>
<dbReference type="Proteomes" id="UP000309872">
    <property type="component" value="Unassembled WGS sequence"/>
</dbReference>
<sequence>MYNNCTSVKATVGLEADKNTVYICGSNNGKRYHLTKNCRGFSNCRAKTIKTTIKKASKEGKTLCGWEE</sequence>
<dbReference type="OrthoDB" id="885042at2"/>
<evidence type="ECO:0000313" key="1">
    <source>
        <dbReference type="EMBL" id="TJY66054.1"/>
    </source>
</evidence>
<accession>A0A4U0H4E0</accession>
<reference evidence="1 2" key="1">
    <citation type="submission" date="2019-04" db="EMBL/GenBank/DDBJ databases">
        <title>Sphingobacterium olei sp. nov., isolated from oil-contaminated soil.</title>
        <authorList>
            <person name="Liu B."/>
        </authorList>
    </citation>
    <scope>NUCLEOTIDE SEQUENCE [LARGE SCALE GENOMIC DNA]</scope>
    <source>
        <strain evidence="1 2">Y3L14</strain>
    </source>
</reference>
<dbReference type="AlphaFoldDB" id="A0A4U0H4E0"/>
<protein>
    <submittedName>
        <fullName evidence="1">Uncharacterized protein</fullName>
    </submittedName>
</protein>
<gene>
    <name evidence="1" type="ORF">FAZ19_09920</name>
</gene>
<dbReference type="EMBL" id="SUKA01000003">
    <property type="protein sequence ID" value="TJY66054.1"/>
    <property type="molecule type" value="Genomic_DNA"/>
</dbReference>
<name>A0A4U0H4E0_9SPHI</name>
<keyword evidence="2" id="KW-1185">Reference proteome</keyword>
<proteinExistence type="predicted"/>
<organism evidence="1 2">
    <name type="scientific">Sphingobacterium alkalisoli</name>
    <dbReference type="NCBI Taxonomy" id="1874115"/>
    <lineage>
        <taxon>Bacteria</taxon>
        <taxon>Pseudomonadati</taxon>
        <taxon>Bacteroidota</taxon>
        <taxon>Sphingobacteriia</taxon>
        <taxon>Sphingobacteriales</taxon>
        <taxon>Sphingobacteriaceae</taxon>
        <taxon>Sphingobacterium</taxon>
    </lineage>
</organism>
<comment type="caution">
    <text evidence="1">The sequence shown here is derived from an EMBL/GenBank/DDBJ whole genome shotgun (WGS) entry which is preliminary data.</text>
</comment>